<dbReference type="RefSeq" id="WP_131987629.1">
    <property type="nucleotide sequence ID" value="NZ_SMKL01000082.1"/>
</dbReference>
<sequence>MSIAFTLVATDGVVLVADGRTTSVPIGNDPDAAPKTDVAIKVTVAPYGLPFAIAYTGRGGIDGTPMNDIVGGFLLSFTDTALAALPLGDLLANLREHLHQLTAAVPAMYQDGTSEPVHLLVAGHRSGSEDLEVWKSVGPKPEQVSRVDNHLVFCGLPVAQSDGQSAEDRVLVLFDDEYRVRQSGVWHVEDDYYLLRDMTMAQVVEYAVAKLSADINEDPEPYTGDGIGGVWRLVSVSPTGATNVDCFHIGPMLVGDARPAGSPCDES</sequence>
<organism evidence="1 2">
    <name type="scientific">Jiangella ureilytica</name>
    <dbReference type="NCBI Taxonomy" id="2530374"/>
    <lineage>
        <taxon>Bacteria</taxon>
        <taxon>Bacillati</taxon>
        <taxon>Actinomycetota</taxon>
        <taxon>Actinomycetes</taxon>
        <taxon>Jiangellales</taxon>
        <taxon>Jiangellaceae</taxon>
        <taxon>Jiangella</taxon>
    </lineage>
</organism>
<evidence type="ECO:0000313" key="2">
    <source>
        <dbReference type="Proteomes" id="UP000295621"/>
    </source>
</evidence>
<protein>
    <submittedName>
        <fullName evidence="1">Uncharacterized protein</fullName>
    </submittedName>
</protein>
<proteinExistence type="predicted"/>
<name>A0A4R4RD49_9ACTN</name>
<accession>A0A4R4RD49</accession>
<dbReference type="AlphaFoldDB" id="A0A4R4RD49"/>
<evidence type="ECO:0000313" key="1">
    <source>
        <dbReference type="EMBL" id="TDC47090.1"/>
    </source>
</evidence>
<reference evidence="1 2" key="1">
    <citation type="submission" date="2019-02" db="EMBL/GenBank/DDBJ databases">
        <title>Draft genome sequences of novel Actinobacteria.</title>
        <authorList>
            <person name="Sahin N."/>
            <person name="Ay H."/>
            <person name="Saygin H."/>
        </authorList>
    </citation>
    <scope>NUCLEOTIDE SEQUENCE [LARGE SCALE GENOMIC DNA]</scope>
    <source>
        <strain evidence="1 2">KC603</strain>
    </source>
</reference>
<comment type="caution">
    <text evidence="1">The sequence shown here is derived from an EMBL/GenBank/DDBJ whole genome shotgun (WGS) entry which is preliminary data.</text>
</comment>
<dbReference type="Proteomes" id="UP000295621">
    <property type="component" value="Unassembled WGS sequence"/>
</dbReference>
<dbReference type="EMBL" id="SMKL01000082">
    <property type="protein sequence ID" value="TDC47090.1"/>
    <property type="molecule type" value="Genomic_DNA"/>
</dbReference>
<keyword evidence="2" id="KW-1185">Reference proteome</keyword>
<gene>
    <name evidence="1" type="ORF">E1212_25230</name>
</gene>